<feature type="transmembrane region" description="Helical" evidence="7">
    <location>
        <begin position="368"/>
        <end position="388"/>
    </location>
</feature>
<dbReference type="OrthoDB" id="5965864at2759"/>
<dbReference type="Pfam" id="PF02487">
    <property type="entry name" value="CLN3"/>
    <property type="match status" value="1"/>
</dbReference>
<dbReference type="EMBL" id="OV696690">
    <property type="protein sequence ID" value="CAH1264631.1"/>
    <property type="molecule type" value="Genomic_DNA"/>
</dbReference>
<dbReference type="GO" id="GO:0007040">
    <property type="term" value="P:lysosome organization"/>
    <property type="evidence" value="ECO:0007669"/>
    <property type="project" value="TreeGrafter"/>
</dbReference>
<keyword evidence="10" id="KW-1185">Reference proteome</keyword>
<dbReference type="PANTHER" id="PTHR10981:SF0">
    <property type="entry name" value="BATTENIN"/>
    <property type="match status" value="1"/>
</dbReference>
<sequence length="435" mass="47760">MVEEFNMDRQENEESDQNQETDLDSAPQESAKTFAWRNILAFWFLGLCNNFGYVVMLSAAHDILKQESHQGNSTVPQSGFNLSNQYDCNPISTGAILLADILPALIVKMTAPYFIQSIHYSIKVAGVVLFGAASFLIVAFSHTVEVSVLGVACASIASGLGELTFLGLTSFYHRSSVSAWSSGTGGAGVGGALSYAGLLQIGVSARNSLLIMLIVPFTLSISFWLVLEKRWAKAVTGSSSPEADRAPLLAESDGRPPPARQSGPNLSLTEKFQLVKPLVCKYMAPLFLVYVAEYFINQGLFELIFFRNIWLSHSEQYRWFQVIYQIGVFISRSSVSIVQIHALWLLAFFQFVNVGLFLLEVLHPFLPSIWIVFAMILWEGLLGGAAYVNTFYKMSHEIAEEHREFSLGVTSQADSCGIAVAGAIAIPVHNVLCSL</sequence>
<reference evidence="9" key="1">
    <citation type="submission" date="2022-01" db="EMBL/GenBank/DDBJ databases">
        <authorList>
            <person name="Braso-Vives M."/>
        </authorList>
    </citation>
    <scope>NUCLEOTIDE SEQUENCE</scope>
</reference>
<dbReference type="InterPro" id="IPR036259">
    <property type="entry name" value="MFS_trans_sf"/>
</dbReference>
<organism evidence="9 10">
    <name type="scientific">Branchiostoma lanceolatum</name>
    <name type="common">Common lancelet</name>
    <name type="synonym">Amphioxus lanceolatum</name>
    <dbReference type="NCBI Taxonomy" id="7740"/>
    <lineage>
        <taxon>Eukaryota</taxon>
        <taxon>Metazoa</taxon>
        <taxon>Chordata</taxon>
        <taxon>Cephalochordata</taxon>
        <taxon>Leptocardii</taxon>
        <taxon>Amphioxiformes</taxon>
        <taxon>Branchiostomatidae</taxon>
        <taxon>Branchiostoma</taxon>
    </lineage>
</organism>
<feature type="compositionally biased region" description="Acidic residues" evidence="8">
    <location>
        <begin position="13"/>
        <end position="23"/>
    </location>
</feature>
<evidence type="ECO:0000256" key="8">
    <source>
        <dbReference type="SAM" id="MobiDB-lite"/>
    </source>
</evidence>
<feature type="transmembrane region" description="Helical" evidence="7">
    <location>
        <begin position="40"/>
        <end position="60"/>
    </location>
</feature>
<keyword evidence="7" id="KW-0458">Lysosome</keyword>
<dbReference type="InterPro" id="IPR003492">
    <property type="entry name" value="Battenin_disease_Cln3"/>
</dbReference>
<dbReference type="PRINTS" id="PR01315">
    <property type="entry name" value="BATTENIN"/>
</dbReference>
<keyword evidence="5 7" id="KW-1133">Transmembrane helix</keyword>
<feature type="transmembrane region" description="Helical" evidence="7">
    <location>
        <begin position="209"/>
        <end position="227"/>
    </location>
</feature>
<evidence type="ECO:0000256" key="3">
    <source>
        <dbReference type="ARBA" id="ARBA00022448"/>
    </source>
</evidence>
<evidence type="ECO:0000256" key="6">
    <source>
        <dbReference type="ARBA" id="ARBA00023136"/>
    </source>
</evidence>
<comment type="subcellular location">
    <subcellularLocation>
        <location evidence="1">Endomembrane system</location>
        <topology evidence="1">Multi-pass membrane protein</topology>
    </subcellularLocation>
    <subcellularLocation>
        <location evidence="7">Lysosome membrane</location>
        <topology evidence="7">Multi-pass membrane protein</topology>
    </subcellularLocation>
</comment>
<feature type="transmembrane region" description="Helical" evidence="7">
    <location>
        <begin position="120"/>
        <end position="140"/>
    </location>
</feature>
<evidence type="ECO:0000313" key="10">
    <source>
        <dbReference type="Proteomes" id="UP000838412"/>
    </source>
</evidence>
<dbReference type="InterPro" id="IPR018460">
    <property type="entry name" value="Battenin_disease_Cln3_subgr"/>
</dbReference>
<evidence type="ECO:0000313" key="9">
    <source>
        <dbReference type="EMBL" id="CAH1264631.1"/>
    </source>
</evidence>
<dbReference type="GO" id="GO:0051453">
    <property type="term" value="P:regulation of intracellular pH"/>
    <property type="evidence" value="ECO:0007669"/>
    <property type="project" value="TreeGrafter"/>
</dbReference>
<feature type="transmembrane region" description="Helical" evidence="7">
    <location>
        <begin position="342"/>
        <end position="362"/>
    </location>
</feature>
<dbReference type="Proteomes" id="UP000838412">
    <property type="component" value="Chromosome 5"/>
</dbReference>
<feature type="region of interest" description="Disordered" evidence="8">
    <location>
        <begin position="1"/>
        <end position="27"/>
    </location>
</feature>
<dbReference type="GO" id="GO:0012505">
    <property type="term" value="C:endomembrane system"/>
    <property type="evidence" value="ECO:0007669"/>
    <property type="project" value="UniProtKB-SubCell"/>
</dbReference>
<evidence type="ECO:0000256" key="7">
    <source>
        <dbReference type="RuleBase" id="RU361113"/>
    </source>
</evidence>
<evidence type="ECO:0000256" key="4">
    <source>
        <dbReference type="ARBA" id="ARBA00022692"/>
    </source>
</evidence>
<dbReference type="PANTHER" id="PTHR10981">
    <property type="entry name" value="BATTENIN"/>
    <property type="match status" value="1"/>
</dbReference>
<feature type="transmembrane region" description="Helical" evidence="7">
    <location>
        <begin position="146"/>
        <end position="168"/>
    </location>
</feature>
<feature type="transmembrane region" description="Helical" evidence="7">
    <location>
        <begin position="180"/>
        <end position="203"/>
    </location>
</feature>
<feature type="region of interest" description="Disordered" evidence="8">
    <location>
        <begin position="238"/>
        <end position="265"/>
    </location>
</feature>
<proteinExistence type="inferred from homology"/>
<keyword evidence="4 7" id="KW-0812">Transmembrane</keyword>
<protein>
    <recommendedName>
        <fullName evidence="7">Battenin</fullName>
    </recommendedName>
</protein>
<evidence type="ECO:0000256" key="2">
    <source>
        <dbReference type="ARBA" id="ARBA00007467"/>
    </source>
</evidence>
<keyword evidence="3" id="KW-0813">Transport</keyword>
<dbReference type="PIRSF" id="PIRSF015974">
    <property type="entry name" value="CLN3_BTN1"/>
    <property type="match status" value="1"/>
</dbReference>
<comment type="similarity">
    <text evidence="2 7">Belongs to the battenin family.</text>
</comment>
<evidence type="ECO:0000256" key="1">
    <source>
        <dbReference type="ARBA" id="ARBA00004127"/>
    </source>
</evidence>
<dbReference type="GO" id="GO:0005765">
    <property type="term" value="C:lysosomal membrane"/>
    <property type="evidence" value="ECO:0007669"/>
    <property type="project" value="UniProtKB-SubCell"/>
</dbReference>
<keyword evidence="6 7" id="KW-0472">Membrane</keyword>
<gene>
    <name evidence="9" type="primary">CLN3</name>
    <name evidence="9" type="ORF">BLAG_LOCUS18945</name>
</gene>
<dbReference type="AlphaFoldDB" id="A0A8K0EVX4"/>
<feature type="compositionally biased region" description="Basic and acidic residues" evidence="8">
    <location>
        <begin position="1"/>
        <end position="12"/>
    </location>
</feature>
<feature type="transmembrane region" description="Helical" evidence="7">
    <location>
        <begin position="91"/>
        <end position="108"/>
    </location>
</feature>
<name>A0A8K0EVX4_BRALA</name>
<evidence type="ECO:0000256" key="5">
    <source>
        <dbReference type="ARBA" id="ARBA00022989"/>
    </source>
</evidence>
<dbReference type="FunFam" id="1.20.1250.20:FF:000427">
    <property type="entry name" value="Battenin"/>
    <property type="match status" value="1"/>
</dbReference>
<dbReference type="SUPFAM" id="SSF103473">
    <property type="entry name" value="MFS general substrate transporter"/>
    <property type="match status" value="1"/>
</dbReference>
<accession>A0A8K0EVX4</accession>